<sequence>MERPRIKNKRILRERIEKFISPIYFADVNLHSKLYKHISAVPSILHFAAPGRITHDDAISNLDVYNEVSVGTSFGPSWSTHWFKLDIDLSSCTEWIGHQLRLRWNSNSEALVWQDGVPKQGLTGGDNSERWDYILTNNCCGKEKMTIFIEMAANGLFGAGANSMIGPPDPNKSFTLSKLEIAVLDKDIYRIVQDLKILIDMAQTLPEENDLVDKALQVGCDVANCFQPEKSNSAEKALSILDFFFNGDAGGTDRHQYKIHAMGHCHIDTAWLWPYAETKRKCARSWSSSIGLMKRYPEFTFTCSQAVQLLWVEENYPELFKEIQVYTKKGQFLPTGGTWVEMDGNVPSGESFIRQFMYGQKFFKEHFGFYCDVFWLPDTFGYSAQLPQIAKSCAIKYFLTQKISWSLINTFPHNSFVWQGIDGTKLLTHFPPADTYESNCSFKDIYKTSKQNKDKGVVSEGVLLYGFGDGGGGPSEDMLENLSRLGSINGLPKIEHSTPTKFFQSLEKVQKKLHTWVGELYLELHQGTFTTQAQIKKNNRQLEHFLYNVEFLHVFASLQCLKEGTDSSFGANLHERIEECWKNILLNQFHDVLPGSSIKLVNDDAIQIYKDTWVEAMKLTKELMKSLFGSSGDPGGEEIILNTLSFQRTELVEDEEKNLHFVCVPPHGYKTLTECVVQKHIPVTVSESDGSSFVLQNTHLKATFNSCGQLTSCILLRNNREAVLPGQMCNQFLTYTDIPLYWDAWDIMPYTNETGEVLSKFQNVETFNHGSLRAGIKFTLKISDKSEIRQTISLDAESKFLRFETEVDWHENRKLLRVAFPMNVHTNQATYDIQCGHIQRTTSVNTSWDWAKHEVCGHKWADLSEYGFGVSLLNDCKYGFTAYGSTLQMSLLRSPKAPDDEVDMGTHSFSYAFMPHVGSFQSAQVNFTAHCFNNPLIWLQSGKKVNDLSSLSLFTIDNHAVVIQAIKMHNNKEKNVILRLHESHGGNSDVLITSYHAFQDVARVNSLEEVDETLTSVSNCVEKLNANNASVKVKPFEIITLSFQF</sequence>
<dbReference type="Pfam" id="PF07748">
    <property type="entry name" value="Glyco_hydro_38C"/>
    <property type="match status" value="1"/>
</dbReference>
<accession>A0A7M5XFN5</accession>
<evidence type="ECO:0000256" key="5">
    <source>
        <dbReference type="ARBA" id="ARBA00022801"/>
    </source>
</evidence>
<evidence type="ECO:0000256" key="6">
    <source>
        <dbReference type="ARBA" id="ARBA00023295"/>
    </source>
</evidence>
<dbReference type="InterPro" id="IPR000602">
    <property type="entry name" value="Glyco_hydro_38_N"/>
</dbReference>
<dbReference type="Pfam" id="PF01074">
    <property type="entry name" value="Glyco_hydro_38N"/>
    <property type="match status" value="1"/>
</dbReference>
<reference evidence="8" key="1">
    <citation type="submission" date="2021-01" db="UniProtKB">
        <authorList>
            <consortium name="EnsemblMetazoa"/>
        </authorList>
    </citation>
    <scope>IDENTIFICATION</scope>
</reference>
<evidence type="ECO:0000313" key="9">
    <source>
        <dbReference type="Proteomes" id="UP000594262"/>
    </source>
</evidence>
<evidence type="ECO:0000256" key="3">
    <source>
        <dbReference type="ARBA" id="ARBA00012752"/>
    </source>
</evidence>
<keyword evidence="9" id="KW-1185">Reference proteome</keyword>
<proteinExistence type="inferred from homology"/>
<dbReference type="Gene3D" id="3.20.110.10">
    <property type="entry name" value="Glycoside hydrolase 38, N terminal domain"/>
    <property type="match status" value="1"/>
</dbReference>
<dbReference type="FunFam" id="3.20.110.10:FF:000002">
    <property type="entry name" value="alpha-mannosidase 2C1 isoform X1"/>
    <property type="match status" value="1"/>
</dbReference>
<dbReference type="EnsemblMetazoa" id="CLYHEMT022496.1">
    <property type="protein sequence ID" value="CLYHEMP022496.1"/>
    <property type="gene ID" value="CLYHEMG022496"/>
</dbReference>
<comment type="similarity">
    <text evidence="2">Belongs to the glycosyl hydrolase 38 family.</text>
</comment>
<dbReference type="GO" id="GO:0030246">
    <property type="term" value="F:carbohydrate binding"/>
    <property type="evidence" value="ECO:0007669"/>
    <property type="project" value="InterPro"/>
</dbReference>
<evidence type="ECO:0000259" key="7">
    <source>
        <dbReference type="SMART" id="SM00872"/>
    </source>
</evidence>
<dbReference type="GO" id="GO:0046872">
    <property type="term" value="F:metal ion binding"/>
    <property type="evidence" value="ECO:0007669"/>
    <property type="project" value="UniProtKB-KW"/>
</dbReference>
<dbReference type="PANTHER" id="PTHR46017">
    <property type="entry name" value="ALPHA-MANNOSIDASE 2C1"/>
    <property type="match status" value="1"/>
</dbReference>
<dbReference type="GO" id="GO:0004559">
    <property type="term" value="F:alpha-mannosidase activity"/>
    <property type="evidence" value="ECO:0007669"/>
    <property type="project" value="UniProtKB-EC"/>
</dbReference>
<dbReference type="OrthoDB" id="5968052at2759"/>
<dbReference type="Pfam" id="PF17677">
    <property type="entry name" value="Glyco_hydro38C2"/>
    <property type="match status" value="1"/>
</dbReference>
<keyword evidence="5" id="KW-0378">Hydrolase</keyword>
<evidence type="ECO:0000256" key="2">
    <source>
        <dbReference type="ARBA" id="ARBA00009792"/>
    </source>
</evidence>
<evidence type="ECO:0000313" key="8">
    <source>
        <dbReference type="EnsemblMetazoa" id="CLYHEMP022496.1"/>
    </source>
</evidence>
<dbReference type="InterPro" id="IPR015341">
    <property type="entry name" value="Glyco_hydro_38_cen"/>
</dbReference>
<dbReference type="SUPFAM" id="SSF74650">
    <property type="entry name" value="Galactose mutarotase-like"/>
    <property type="match status" value="1"/>
</dbReference>
<dbReference type="GeneID" id="136814934"/>
<dbReference type="Gene3D" id="1.20.1270.50">
    <property type="entry name" value="Glycoside hydrolase family 38, central domain"/>
    <property type="match status" value="1"/>
</dbReference>
<dbReference type="Pfam" id="PF22907">
    <property type="entry name" value="Ams1-like_1st"/>
    <property type="match status" value="1"/>
</dbReference>
<dbReference type="InterPro" id="IPR028995">
    <property type="entry name" value="Glyco_hydro_57/38_cen_sf"/>
</dbReference>
<dbReference type="FunFam" id="1.20.1270.50:FF:000004">
    <property type="entry name" value="alpha-mannosidase 2C1 isoform X1"/>
    <property type="match status" value="1"/>
</dbReference>
<name>A0A7M5XFN5_9CNID</name>
<dbReference type="SUPFAM" id="SSF88688">
    <property type="entry name" value="Families 57/38 glycoside transferase middle domain"/>
    <property type="match status" value="1"/>
</dbReference>
<dbReference type="Proteomes" id="UP000594262">
    <property type="component" value="Unplaced"/>
</dbReference>
<comment type="catalytic activity">
    <reaction evidence="1">
        <text>Hydrolysis of terminal, non-reducing alpha-D-mannose residues in alpha-D-mannosides.</text>
        <dbReference type="EC" id="3.2.1.24"/>
    </reaction>
</comment>
<dbReference type="SUPFAM" id="SSF88713">
    <property type="entry name" value="Glycoside hydrolase/deacetylase"/>
    <property type="match status" value="1"/>
</dbReference>
<dbReference type="RefSeq" id="XP_066927460.1">
    <property type="nucleotide sequence ID" value="XM_067071359.1"/>
</dbReference>
<dbReference type="InterPro" id="IPR037094">
    <property type="entry name" value="Glyco_hydro_38_cen_sf"/>
</dbReference>
<dbReference type="InterPro" id="IPR011013">
    <property type="entry name" value="Gal_mutarotase_sf_dom"/>
</dbReference>
<dbReference type="PANTHER" id="PTHR46017:SF1">
    <property type="entry name" value="ALPHA-MANNOSIDASE 2C1"/>
    <property type="match status" value="1"/>
</dbReference>
<dbReference type="InterPro" id="IPR054723">
    <property type="entry name" value="Ams1-like_N"/>
</dbReference>
<evidence type="ECO:0000256" key="4">
    <source>
        <dbReference type="ARBA" id="ARBA00022723"/>
    </source>
</evidence>
<dbReference type="GO" id="GO:0009313">
    <property type="term" value="P:oligosaccharide catabolic process"/>
    <property type="evidence" value="ECO:0007669"/>
    <property type="project" value="TreeGrafter"/>
</dbReference>
<dbReference type="SMART" id="SM00872">
    <property type="entry name" value="Alpha-mann_mid"/>
    <property type="match status" value="1"/>
</dbReference>
<dbReference type="GO" id="GO:0006013">
    <property type="term" value="P:mannose metabolic process"/>
    <property type="evidence" value="ECO:0007669"/>
    <property type="project" value="InterPro"/>
</dbReference>
<keyword evidence="6" id="KW-0326">Glycosidase</keyword>
<protein>
    <recommendedName>
        <fullName evidence="3">alpha-mannosidase</fullName>
        <ecNumber evidence="3">3.2.1.24</ecNumber>
    </recommendedName>
</protein>
<dbReference type="Pfam" id="PF09261">
    <property type="entry name" value="Alpha-mann_mid"/>
    <property type="match status" value="1"/>
</dbReference>
<dbReference type="Gene3D" id="2.70.98.30">
    <property type="entry name" value="Golgi alpha-mannosidase II, domain 4"/>
    <property type="match status" value="1"/>
</dbReference>
<dbReference type="FunFam" id="2.70.98.30:FF:000001">
    <property type="entry name" value="alpha-mannosidase 2C1 isoform X2"/>
    <property type="match status" value="1"/>
</dbReference>
<dbReference type="InterPro" id="IPR011330">
    <property type="entry name" value="Glyco_hydro/deAcase_b/a-brl"/>
</dbReference>
<dbReference type="InterPro" id="IPR027291">
    <property type="entry name" value="Glyco_hydro_38_N_sf"/>
</dbReference>
<organism evidence="8 9">
    <name type="scientific">Clytia hemisphaerica</name>
    <dbReference type="NCBI Taxonomy" id="252671"/>
    <lineage>
        <taxon>Eukaryota</taxon>
        <taxon>Metazoa</taxon>
        <taxon>Cnidaria</taxon>
        <taxon>Hydrozoa</taxon>
        <taxon>Hydroidolina</taxon>
        <taxon>Leptothecata</taxon>
        <taxon>Obeliida</taxon>
        <taxon>Clytiidae</taxon>
        <taxon>Clytia</taxon>
    </lineage>
</organism>
<evidence type="ECO:0000256" key="1">
    <source>
        <dbReference type="ARBA" id="ARBA00000365"/>
    </source>
</evidence>
<feature type="domain" description="Glycoside hydrolase family 38 central" evidence="7">
    <location>
        <begin position="523"/>
        <end position="609"/>
    </location>
</feature>
<dbReference type="InterPro" id="IPR041147">
    <property type="entry name" value="GH38_C"/>
</dbReference>
<dbReference type="EC" id="3.2.1.24" evidence="3"/>
<keyword evidence="4" id="KW-0479">Metal-binding</keyword>
<dbReference type="AlphaFoldDB" id="A0A7M5XFN5"/>
<dbReference type="InterPro" id="IPR011682">
    <property type="entry name" value="Glyco_hydro_38_C"/>
</dbReference>